<protein>
    <submittedName>
        <fullName evidence="1">Uncharacterized protein</fullName>
    </submittedName>
</protein>
<dbReference type="EMBL" id="JAIWYP010000015">
    <property type="protein sequence ID" value="KAH3704060.1"/>
    <property type="molecule type" value="Genomic_DNA"/>
</dbReference>
<organism evidence="1 2">
    <name type="scientific">Dreissena polymorpha</name>
    <name type="common">Zebra mussel</name>
    <name type="synonym">Mytilus polymorpha</name>
    <dbReference type="NCBI Taxonomy" id="45954"/>
    <lineage>
        <taxon>Eukaryota</taxon>
        <taxon>Metazoa</taxon>
        <taxon>Spiralia</taxon>
        <taxon>Lophotrochozoa</taxon>
        <taxon>Mollusca</taxon>
        <taxon>Bivalvia</taxon>
        <taxon>Autobranchia</taxon>
        <taxon>Heteroconchia</taxon>
        <taxon>Euheterodonta</taxon>
        <taxon>Imparidentia</taxon>
        <taxon>Neoheterodontei</taxon>
        <taxon>Myida</taxon>
        <taxon>Dreissenoidea</taxon>
        <taxon>Dreissenidae</taxon>
        <taxon>Dreissena</taxon>
    </lineage>
</organism>
<dbReference type="Proteomes" id="UP000828390">
    <property type="component" value="Unassembled WGS sequence"/>
</dbReference>
<proteinExistence type="predicted"/>
<dbReference type="AlphaFoldDB" id="A0A9D3YSH9"/>
<keyword evidence="2" id="KW-1185">Reference proteome</keyword>
<gene>
    <name evidence="1" type="ORF">DPMN_079115</name>
</gene>
<comment type="caution">
    <text evidence="1">The sequence shown here is derived from an EMBL/GenBank/DDBJ whole genome shotgun (WGS) entry which is preliminary data.</text>
</comment>
<evidence type="ECO:0000313" key="1">
    <source>
        <dbReference type="EMBL" id="KAH3704060.1"/>
    </source>
</evidence>
<sequence length="58" mass="6652">MTGQRWKIPRDSFSGQPVVHWSTEIRQFGARQNQVEARDSEDVPGRELMVVGPAFRLP</sequence>
<reference evidence="1" key="1">
    <citation type="journal article" date="2019" name="bioRxiv">
        <title>The Genome of the Zebra Mussel, Dreissena polymorpha: A Resource for Invasive Species Research.</title>
        <authorList>
            <person name="McCartney M.A."/>
            <person name="Auch B."/>
            <person name="Kono T."/>
            <person name="Mallez S."/>
            <person name="Zhang Y."/>
            <person name="Obille A."/>
            <person name="Becker A."/>
            <person name="Abrahante J.E."/>
            <person name="Garbe J."/>
            <person name="Badalamenti J.P."/>
            <person name="Herman A."/>
            <person name="Mangelson H."/>
            <person name="Liachko I."/>
            <person name="Sullivan S."/>
            <person name="Sone E.D."/>
            <person name="Koren S."/>
            <person name="Silverstein K.A.T."/>
            <person name="Beckman K.B."/>
            <person name="Gohl D.M."/>
        </authorList>
    </citation>
    <scope>NUCLEOTIDE SEQUENCE</scope>
    <source>
        <strain evidence="1">Duluth1</strain>
        <tissue evidence="1">Whole animal</tissue>
    </source>
</reference>
<reference evidence="1" key="2">
    <citation type="submission" date="2020-11" db="EMBL/GenBank/DDBJ databases">
        <authorList>
            <person name="McCartney M.A."/>
            <person name="Auch B."/>
            <person name="Kono T."/>
            <person name="Mallez S."/>
            <person name="Becker A."/>
            <person name="Gohl D.M."/>
            <person name="Silverstein K.A.T."/>
            <person name="Koren S."/>
            <person name="Bechman K.B."/>
            <person name="Herman A."/>
            <person name="Abrahante J.E."/>
            <person name="Garbe J."/>
        </authorList>
    </citation>
    <scope>NUCLEOTIDE SEQUENCE</scope>
    <source>
        <strain evidence="1">Duluth1</strain>
        <tissue evidence="1">Whole animal</tissue>
    </source>
</reference>
<name>A0A9D3YSH9_DREPO</name>
<accession>A0A9D3YSH9</accession>
<evidence type="ECO:0000313" key="2">
    <source>
        <dbReference type="Proteomes" id="UP000828390"/>
    </source>
</evidence>